<keyword evidence="1" id="KW-0227">DNA damage</keyword>
<keyword evidence="1" id="KW-0378">Hydrolase</keyword>
<protein>
    <recommendedName>
        <fullName evidence="1">ATP-dependent DNA helicase</fullName>
        <ecNumber evidence="1">5.6.2.3</ecNumber>
    </recommendedName>
</protein>
<keyword evidence="1" id="KW-0547">Nucleotide-binding</keyword>
<feature type="domain" description="DNA helicase Pif1-like DEAD-box helicase" evidence="2">
    <location>
        <begin position="34"/>
        <end position="82"/>
    </location>
</feature>
<keyword evidence="1" id="KW-0233">DNA recombination</keyword>
<comment type="catalytic activity">
    <reaction evidence="1">
        <text>ATP + H2O = ADP + phosphate + H(+)</text>
        <dbReference type="Rhea" id="RHEA:13065"/>
        <dbReference type="ChEBI" id="CHEBI:15377"/>
        <dbReference type="ChEBI" id="CHEBI:15378"/>
        <dbReference type="ChEBI" id="CHEBI:30616"/>
        <dbReference type="ChEBI" id="CHEBI:43474"/>
        <dbReference type="ChEBI" id="CHEBI:456216"/>
        <dbReference type="EC" id="5.6.2.3"/>
    </reaction>
</comment>
<evidence type="ECO:0000313" key="3">
    <source>
        <dbReference type="EMBL" id="GBN64666.1"/>
    </source>
</evidence>
<gene>
    <name evidence="3" type="ORF">AVEN_23205_1</name>
    <name evidence="4" type="ORF">AVEN_262824_1</name>
</gene>
<dbReference type="GO" id="GO:0043139">
    <property type="term" value="F:5'-3' DNA helicase activity"/>
    <property type="evidence" value="ECO:0007669"/>
    <property type="project" value="UniProtKB-EC"/>
</dbReference>
<organism evidence="3 5">
    <name type="scientific">Araneus ventricosus</name>
    <name type="common">Orbweaver spider</name>
    <name type="synonym">Epeira ventricosa</name>
    <dbReference type="NCBI Taxonomy" id="182803"/>
    <lineage>
        <taxon>Eukaryota</taxon>
        <taxon>Metazoa</taxon>
        <taxon>Ecdysozoa</taxon>
        <taxon>Arthropoda</taxon>
        <taxon>Chelicerata</taxon>
        <taxon>Arachnida</taxon>
        <taxon>Araneae</taxon>
        <taxon>Araneomorphae</taxon>
        <taxon>Entelegynae</taxon>
        <taxon>Araneoidea</taxon>
        <taxon>Araneidae</taxon>
        <taxon>Araneus</taxon>
    </lineage>
</organism>
<dbReference type="GO" id="GO:0016787">
    <property type="term" value="F:hydrolase activity"/>
    <property type="evidence" value="ECO:0007669"/>
    <property type="project" value="UniProtKB-KW"/>
</dbReference>
<dbReference type="AlphaFoldDB" id="A0A4Y2QN34"/>
<dbReference type="EMBL" id="BGPR01014322">
    <property type="protein sequence ID" value="GBN64682.1"/>
    <property type="molecule type" value="Genomic_DNA"/>
</dbReference>
<dbReference type="EC" id="5.6.2.3" evidence="1"/>
<comment type="cofactor">
    <cofactor evidence="1">
        <name>Mg(2+)</name>
        <dbReference type="ChEBI" id="CHEBI:18420"/>
    </cofactor>
</comment>
<proteinExistence type="inferred from homology"/>
<dbReference type="OrthoDB" id="1731748at2759"/>
<dbReference type="Pfam" id="PF05970">
    <property type="entry name" value="PIF1"/>
    <property type="match status" value="1"/>
</dbReference>
<accession>A0A4Y2QN34</accession>
<evidence type="ECO:0000313" key="5">
    <source>
        <dbReference type="Proteomes" id="UP000499080"/>
    </source>
</evidence>
<dbReference type="PANTHER" id="PTHR10492">
    <property type="match status" value="1"/>
</dbReference>
<comment type="caution">
    <text evidence="3">The sequence shown here is derived from an EMBL/GenBank/DDBJ whole genome shotgun (WGS) entry which is preliminary data.</text>
</comment>
<sequence length="108" mass="11687">MLTYGNQFSGPKLLFLDGSAGTGQTFVCPAFLVVDCLLQDLTKRPNPFGGKVVLLGGDFRQVLPVILRRSRSPTAASCLNKALFLATGEIFSVIDGYISYFCGIQSYL</sequence>
<keyword evidence="5" id="KW-1185">Reference proteome</keyword>
<keyword evidence="1" id="KW-0234">DNA repair</keyword>
<dbReference type="GO" id="GO:0005524">
    <property type="term" value="F:ATP binding"/>
    <property type="evidence" value="ECO:0007669"/>
    <property type="project" value="UniProtKB-KW"/>
</dbReference>
<dbReference type="GO" id="GO:0006310">
    <property type="term" value="P:DNA recombination"/>
    <property type="evidence" value="ECO:0007669"/>
    <property type="project" value="UniProtKB-KW"/>
</dbReference>
<evidence type="ECO:0000256" key="1">
    <source>
        <dbReference type="RuleBase" id="RU363044"/>
    </source>
</evidence>
<evidence type="ECO:0000313" key="4">
    <source>
        <dbReference type="EMBL" id="GBN64682.1"/>
    </source>
</evidence>
<keyword evidence="1" id="KW-0067">ATP-binding</keyword>
<dbReference type="Proteomes" id="UP000499080">
    <property type="component" value="Unassembled WGS sequence"/>
</dbReference>
<dbReference type="EMBL" id="BGPR01014315">
    <property type="protein sequence ID" value="GBN64666.1"/>
    <property type="molecule type" value="Genomic_DNA"/>
</dbReference>
<dbReference type="InterPro" id="IPR010285">
    <property type="entry name" value="DNA_helicase_pif1-like_DEAD"/>
</dbReference>
<reference evidence="3 5" key="1">
    <citation type="journal article" date="2019" name="Sci. Rep.">
        <title>Orb-weaving spider Araneus ventricosus genome elucidates the spidroin gene catalogue.</title>
        <authorList>
            <person name="Kono N."/>
            <person name="Nakamura H."/>
            <person name="Ohtoshi R."/>
            <person name="Moran D.A.P."/>
            <person name="Shinohara A."/>
            <person name="Yoshida Y."/>
            <person name="Fujiwara M."/>
            <person name="Mori M."/>
            <person name="Tomita M."/>
            <person name="Arakawa K."/>
        </authorList>
    </citation>
    <scope>NUCLEOTIDE SEQUENCE [LARGE SCALE GENOMIC DNA]</scope>
</reference>
<evidence type="ECO:0000259" key="2">
    <source>
        <dbReference type="Pfam" id="PF05970"/>
    </source>
</evidence>
<dbReference type="PANTHER" id="PTHR10492:SF57">
    <property type="entry name" value="ATP-DEPENDENT DNA HELICASE"/>
    <property type="match status" value="1"/>
</dbReference>
<dbReference type="GO" id="GO:0000723">
    <property type="term" value="P:telomere maintenance"/>
    <property type="evidence" value="ECO:0007669"/>
    <property type="project" value="InterPro"/>
</dbReference>
<dbReference type="GO" id="GO:0006281">
    <property type="term" value="P:DNA repair"/>
    <property type="evidence" value="ECO:0007669"/>
    <property type="project" value="UniProtKB-KW"/>
</dbReference>
<name>A0A4Y2QN34_ARAVE</name>
<keyword evidence="1" id="KW-0347">Helicase</keyword>
<comment type="similarity">
    <text evidence="1">Belongs to the helicase family.</text>
</comment>